<keyword evidence="2" id="KW-0472">Membrane</keyword>
<dbReference type="EMBL" id="JBHLTM010000028">
    <property type="protein sequence ID" value="MFC0684804.1"/>
    <property type="molecule type" value="Genomic_DNA"/>
</dbReference>
<reference evidence="4 5" key="1">
    <citation type="submission" date="2024-09" db="EMBL/GenBank/DDBJ databases">
        <authorList>
            <person name="Sun Q."/>
            <person name="Mori K."/>
        </authorList>
    </citation>
    <scope>NUCLEOTIDE SEQUENCE [LARGE SCALE GENOMIC DNA]</scope>
    <source>
        <strain evidence="4 5">CICC 11035S</strain>
    </source>
</reference>
<dbReference type="RefSeq" id="WP_267221957.1">
    <property type="nucleotide sequence ID" value="NZ_JAPCWC010000013.1"/>
</dbReference>
<feature type="compositionally biased region" description="Low complexity" evidence="1">
    <location>
        <begin position="385"/>
        <end position="406"/>
    </location>
</feature>
<dbReference type="CDD" id="cd07341">
    <property type="entry name" value="M56_BlaR1_MecR1_like"/>
    <property type="match status" value="1"/>
</dbReference>
<proteinExistence type="predicted"/>
<dbReference type="PANTHER" id="PTHR34978:SF3">
    <property type="entry name" value="SLR0241 PROTEIN"/>
    <property type="match status" value="1"/>
</dbReference>
<feature type="transmembrane region" description="Helical" evidence="2">
    <location>
        <begin position="6"/>
        <end position="22"/>
    </location>
</feature>
<dbReference type="InterPro" id="IPR052173">
    <property type="entry name" value="Beta-lactam_resp_regulator"/>
</dbReference>
<protein>
    <submittedName>
        <fullName evidence="4">M56 family metallopeptidase</fullName>
    </submittedName>
</protein>
<feature type="region of interest" description="Disordered" evidence="1">
    <location>
        <begin position="488"/>
        <end position="520"/>
    </location>
</feature>
<evidence type="ECO:0000313" key="4">
    <source>
        <dbReference type="EMBL" id="MFC0684804.1"/>
    </source>
</evidence>
<evidence type="ECO:0000259" key="3">
    <source>
        <dbReference type="Pfam" id="PF05569"/>
    </source>
</evidence>
<accession>A0ABV6S7I7</accession>
<dbReference type="Pfam" id="PF05569">
    <property type="entry name" value="Peptidase_M56"/>
    <property type="match status" value="1"/>
</dbReference>
<feature type="transmembrane region" description="Helical" evidence="2">
    <location>
        <begin position="29"/>
        <end position="48"/>
    </location>
</feature>
<keyword evidence="2" id="KW-0812">Transmembrane</keyword>
<dbReference type="InterPro" id="IPR008756">
    <property type="entry name" value="Peptidase_M56"/>
</dbReference>
<feature type="compositionally biased region" description="Basic and acidic residues" evidence="1">
    <location>
        <begin position="488"/>
        <end position="513"/>
    </location>
</feature>
<keyword evidence="2" id="KW-1133">Transmembrane helix</keyword>
<organism evidence="4 5">
    <name type="scientific">Novosphingobium clariflavum</name>
    <dbReference type="NCBI Taxonomy" id="2029884"/>
    <lineage>
        <taxon>Bacteria</taxon>
        <taxon>Pseudomonadati</taxon>
        <taxon>Pseudomonadota</taxon>
        <taxon>Alphaproteobacteria</taxon>
        <taxon>Sphingomonadales</taxon>
        <taxon>Sphingomonadaceae</taxon>
        <taxon>Novosphingobium</taxon>
    </lineage>
</organism>
<feature type="transmembrane region" description="Helical" evidence="2">
    <location>
        <begin position="131"/>
        <end position="152"/>
    </location>
</feature>
<dbReference type="Gene3D" id="3.30.2010.10">
    <property type="entry name" value="Metalloproteases ('zincins'), catalytic domain"/>
    <property type="match status" value="1"/>
</dbReference>
<keyword evidence="5" id="KW-1185">Reference proteome</keyword>
<name>A0ABV6S7I7_9SPHN</name>
<evidence type="ECO:0000256" key="2">
    <source>
        <dbReference type="SAM" id="Phobius"/>
    </source>
</evidence>
<dbReference type="Proteomes" id="UP001589858">
    <property type="component" value="Unassembled WGS sequence"/>
</dbReference>
<feature type="domain" description="Peptidase M56" evidence="3">
    <location>
        <begin position="11"/>
        <end position="312"/>
    </location>
</feature>
<sequence>MIEWLTDTLAMTALLMALILIVRRPAARWFGPAAAYALWALPMIRLVLPPLALPRGLLPKFSVAVEPITAADGPALPPVVGAALQVPPQGLSLAQPQAVSLAEPQAASLALPTMAPDLAAADPGLLAHLPWGALLLAIWLGGALCFLASRIWNYQRMRREILAEARVVARSGDIRIVESPAASAPLAFGVFDKVVALPRGFLASADSEASDFAIAHELQHHAGNDLLAIMALQPLFALHWFNPLGWAAWRALRADQEAACDARVMAGCGREMRARYGRLIASFAAGSRLTLAAPIAGALAGEKPIILRLKALAQTDVSPARTVAARGLFALAIVSVPFTATVTYAAMEAPEAAPEAPEAAPAPAAPAVPAPPAAAAIRAVDPDAPEAAPDAPEASAVPPAGPHAAYAAPAAAPAPWAPWAAAAPMPPVPPAPPAPPEAGDWADFGAGIARHVDAAVMQAMRGVPEVRETVSADGKVQTIRIVRKDKDGRGRVEREMTLDSRCPADSRRSETRSSRGGTSEVSVICTGAPAQAMDVAAKAIASARSAVAANRHLSADVRREVMAQLDAEMVRARADLARERAEEAASQDD</sequence>
<dbReference type="PANTHER" id="PTHR34978">
    <property type="entry name" value="POSSIBLE SENSOR-TRANSDUCER PROTEIN BLAR"/>
    <property type="match status" value="1"/>
</dbReference>
<feature type="region of interest" description="Disordered" evidence="1">
    <location>
        <begin position="382"/>
        <end position="406"/>
    </location>
</feature>
<gene>
    <name evidence="4" type="ORF">ACFFF8_09380</name>
</gene>
<evidence type="ECO:0000256" key="1">
    <source>
        <dbReference type="SAM" id="MobiDB-lite"/>
    </source>
</evidence>
<evidence type="ECO:0000313" key="5">
    <source>
        <dbReference type="Proteomes" id="UP001589858"/>
    </source>
</evidence>
<comment type="caution">
    <text evidence="4">The sequence shown here is derived from an EMBL/GenBank/DDBJ whole genome shotgun (WGS) entry which is preliminary data.</text>
</comment>